<gene>
    <name evidence="1" type="ORF">SAMN05216551_1121</name>
</gene>
<dbReference type="Proteomes" id="UP000243719">
    <property type="component" value="Unassembled WGS sequence"/>
</dbReference>
<organism evidence="1 2">
    <name type="scientific">Chitinasiproducens palmae</name>
    <dbReference type="NCBI Taxonomy" id="1770053"/>
    <lineage>
        <taxon>Bacteria</taxon>
        <taxon>Pseudomonadati</taxon>
        <taxon>Pseudomonadota</taxon>
        <taxon>Betaproteobacteria</taxon>
        <taxon>Burkholderiales</taxon>
        <taxon>Burkholderiaceae</taxon>
        <taxon>Chitinasiproducens</taxon>
    </lineage>
</organism>
<protein>
    <submittedName>
        <fullName evidence="1">Uncharacterized protein</fullName>
    </submittedName>
</protein>
<proteinExistence type="predicted"/>
<keyword evidence="2" id="KW-1185">Reference proteome</keyword>
<reference evidence="2" key="1">
    <citation type="submission" date="2016-09" db="EMBL/GenBank/DDBJ databases">
        <authorList>
            <person name="Varghese N."/>
            <person name="Submissions S."/>
        </authorList>
    </citation>
    <scope>NUCLEOTIDE SEQUENCE [LARGE SCALE GENOMIC DNA]</scope>
    <source>
        <strain evidence="2">JS23</strain>
    </source>
</reference>
<dbReference type="AlphaFoldDB" id="A0A1H2PTK9"/>
<dbReference type="EMBL" id="FNLO01000012">
    <property type="protein sequence ID" value="SDV50465.1"/>
    <property type="molecule type" value="Genomic_DNA"/>
</dbReference>
<accession>A0A1H2PTK9</accession>
<evidence type="ECO:0000313" key="1">
    <source>
        <dbReference type="EMBL" id="SDV50465.1"/>
    </source>
</evidence>
<sequence>MAMPSVQRVLSTRLLCFLTVLELAALQRRGQFLTAIERASAIRDWLGRQPTEAPPWLDTIRLAERAASLAERLIVSGEAPEDVARLLHNADIDFGSAEVRLLHFRCLIEHYRQIA</sequence>
<evidence type="ECO:0000313" key="2">
    <source>
        <dbReference type="Proteomes" id="UP000243719"/>
    </source>
</evidence>
<name>A0A1H2PTK9_9BURK</name>